<dbReference type="SUPFAM" id="SSF54791">
    <property type="entry name" value="Eukaryotic type KH-domain (KH-domain type I)"/>
    <property type="match status" value="2"/>
</dbReference>
<organism evidence="2 3">
    <name type="scientific">Candida glabrata</name>
    <name type="common">Yeast</name>
    <name type="synonym">Torulopsis glabrata</name>
    <dbReference type="NCBI Taxonomy" id="5478"/>
    <lineage>
        <taxon>Eukaryota</taxon>
        <taxon>Fungi</taxon>
        <taxon>Dikarya</taxon>
        <taxon>Ascomycota</taxon>
        <taxon>Saccharomycotina</taxon>
        <taxon>Saccharomycetes</taxon>
        <taxon>Saccharomycetales</taxon>
        <taxon>Saccharomycetaceae</taxon>
        <taxon>Nakaseomyces</taxon>
    </lineage>
</organism>
<dbReference type="AlphaFoldDB" id="A0A0W0D624"/>
<dbReference type="GO" id="GO:0005737">
    <property type="term" value="C:cytoplasm"/>
    <property type="evidence" value="ECO:0007669"/>
    <property type="project" value="EnsemblFungi"/>
</dbReference>
<dbReference type="VEuPathDB" id="FungiDB:CAGL0G04037g"/>
<sequence length="778" mass="89575">MPIETIVPLSLNLFLKPKALYITEEQWQNIPKHFGISTDVEKAIFRTPSDFNFVQSNEIKNNTSKLLGNTRTRNVEDVDICTFPIKNLPQGKDIKDLFTELQVIASNFKVACIINDTHLFGNEIKKTDFYAYVIGACEVLNQIKPLIDVTILNFLRDEFFIDTIKLNTQSLIPFLAGVKQNNIKYIKDSFQVDVYYTWPSTNNYELEPIVYIAGSIYANVLAAKELLTACLNKCQSTLFYQELTGISPGKLEYVRRYFKKEIQSLMNQYGSFVFISSDFVGFQSTSVTMLKSLTKEFTLTILQSIAEIRVTMDSEFEFTDEMVIDILSAKDEQQLIVRDDEISNQFILIRNSSQKSKVNGKSTSPLHTLKKYLEDHESQIEELKAIFEIHPDYDDFISGKKNGKLTRIMEKSQAQLDLNFEEDDKNMFLSIISNKVNNLESAFTLLLDELPCEGTFFIPEVYHRPAIGSGGSIIQTTMRKHNVFIQFSNTFLLPQSGLSFVRFDNVIIRCPFKNRKGIDLAIEDLKVLIQEYSEQQPSTNIRLSPAQYKHVLFEHINTIGHLEKQNNVFLDFPQNIPKTTVNISIRGNDTSSIQCADEVTNRLYGFERTFQLSECIPNDKLLSNKKLQNELVVPLFIRLHAFVSCQDKTFTLVYDKAKVNNKDFENQIQQYLEENGLIIEDKKTVSKFITDTTAYAGFDQHDSPRAYKQQNPNMSPNYSQNSYKKPIPPLQALAEQNSMRGKPPLLKQYGQHSPYYRYGYGYAYNYVYDYNNMYPPPK</sequence>
<proteinExistence type="predicted"/>
<dbReference type="VEuPathDB" id="FungiDB:B1J91_G04037g"/>
<dbReference type="GO" id="GO:0003723">
    <property type="term" value="F:RNA binding"/>
    <property type="evidence" value="ECO:0007669"/>
    <property type="project" value="InterPro"/>
</dbReference>
<comment type="caution">
    <text evidence="2">The sequence shown here is derived from an EMBL/GenBank/DDBJ whole genome shotgun (WGS) entry which is preliminary data.</text>
</comment>
<dbReference type="EMBL" id="LLZZ01000107">
    <property type="protein sequence ID" value="KTB07681.1"/>
    <property type="molecule type" value="Genomic_DNA"/>
</dbReference>
<dbReference type="VEuPathDB" id="FungiDB:GWK60_G03861"/>
<name>A0A0W0D624_CANGB</name>
<dbReference type="InterPro" id="IPR036612">
    <property type="entry name" value="KH_dom_type_1_sf"/>
</dbReference>
<feature type="domain" description="K Homology" evidence="1">
    <location>
        <begin position="450"/>
        <end position="530"/>
    </location>
</feature>
<dbReference type="SMART" id="SM00322">
    <property type="entry name" value="KH"/>
    <property type="match status" value="2"/>
</dbReference>
<feature type="domain" description="K Homology" evidence="1">
    <location>
        <begin position="153"/>
        <end position="232"/>
    </location>
</feature>
<dbReference type="Proteomes" id="UP000054886">
    <property type="component" value="Unassembled WGS sequence"/>
</dbReference>
<reference evidence="2 3" key="1">
    <citation type="submission" date="2015-10" db="EMBL/GenBank/DDBJ databases">
        <title>Draft genomes sequences of Candida glabrata isolates 1A, 1B, 2A, 2B, 3A and 3B.</title>
        <authorList>
            <person name="Haavelsrud O.E."/>
            <person name="Gaustad P."/>
        </authorList>
    </citation>
    <scope>NUCLEOTIDE SEQUENCE [LARGE SCALE GENOMIC DNA]</scope>
    <source>
        <strain evidence="2">910700640</strain>
    </source>
</reference>
<dbReference type="VEuPathDB" id="FungiDB:GVI51_G03883"/>
<evidence type="ECO:0000259" key="1">
    <source>
        <dbReference type="SMART" id="SM00322"/>
    </source>
</evidence>
<dbReference type="InterPro" id="IPR004087">
    <property type="entry name" value="KH_dom"/>
</dbReference>
<protein>
    <submittedName>
        <fullName evidence="2">KH domain-containing protein</fullName>
    </submittedName>
</protein>
<gene>
    <name evidence="2" type="ORF">AO440_001651</name>
</gene>
<accession>A0A0W0D624</accession>
<evidence type="ECO:0000313" key="2">
    <source>
        <dbReference type="EMBL" id="KTB07681.1"/>
    </source>
</evidence>
<evidence type="ECO:0000313" key="3">
    <source>
        <dbReference type="Proteomes" id="UP000054886"/>
    </source>
</evidence>
<dbReference type="Gene3D" id="3.30.1370.10">
    <property type="entry name" value="K Homology domain, type 1"/>
    <property type="match status" value="1"/>
</dbReference>